<protein>
    <submittedName>
        <fullName evidence="2">Similar to stage IV sporulation protein</fullName>
    </submittedName>
</protein>
<keyword evidence="1" id="KW-0472">Membrane</keyword>
<dbReference type="RefSeq" id="WP_072901264.1">
    <property type="nucleotide sequence ID" value="NZ_FRAD01000003.1"/>
</dbReference>
<evidence type="ECO:0000313" key="2">
    <source>
        <dbReference type="EMBL" id="SHJ45573.1"/>
    </source>
</evidence>
<dbReference type="InterPro" id="IPR010690">
    <property type="entry name" value="YqfD"/>
</dbReference>
<dbReference type="Pfam" id="PF06898">
    <property type="entry name" value="YqfD"/>
    <property type="match status" value="1"/>
</dbReference>
<dbReference type="EMBL" id="FRAD01000003">
    <property type="protein sequence ID" value="SHJ45573.1"/>
    <property type="molecule type" value="Genomic_DNA"/>
</dbReference>
<evidence type="ECO:0000313" key="3">
    <source>
        <dbReference type="Proteomes" id="UP000183952"/>
    </source>
</evidence>
<reference evidence="2 3" key="1">
    <citation type="submission" date="2016-11" db="EMBL/GenBank/DDBJ databases">
        <authorList>
            <person name="Jaros S."/>
            <person name="Januszkiewicz K."/>
            <person name="Wedrychowicz H."/>
        </authorList>
    </citation>
    <scope>NUCLEOTIDE SEQUENCE [LARGE SCALE GENOMIC DNA]</scope>
    <source>
        <strain evidence="2 3">DSM 3090</strain>
    </source>
</reference>
<keyword evidence="1" id="KW-0812">Transmembrane</keyword>
<keyword evidence="3" id="KW-1185">Reference proteome</keyword>
<dbReference type="NCBIfam" id="TIGR02876">
    <property type="entry name" value="spore_yqfD"/>
    <property type="match status" value="1"/>
</dbReference>
<sequence length="372" mass="43621">MSRSTLRIKLSCVDMEELMKKINESEIIMMDIKKESVVDYILTIYEKDYESFSELASRYNATIISIKENEFYRMKKNVLKRKSFFIGIVLFILFIYALSTRIWAINIKTDQFVSPYEIRTYITNLGIKEGISKKKIDVFELEKKIPDVNGNVVWVRARIRGTELEITVSERQNPPNIVKDETPCDLLAKKDGIVKRIYTLSGTAMVKEGDLVKKGDVLIKGQQGNEESLYDVKAEGSVIATTFFESIEDFEIPKYKRVRTGNNFSNKYINVGKKKIYLKNRLNKYDKYDKIEDNSSFVKIETYYEVKEIEYTKEEREKILDDRLNKMYSDIVINFQHEIKILNRLLQHDELGESFRLRVLITTEEDLIEKVG</sequence>
<feature type="transmembrane region" description="Helical" evidence="1">
    <location>
        <begin position="83"/>
        <end position="104"/>
    </location>
</feature>
<keyword evidence="1" id="KW-1133">Transmembrane helix</keyword>
<name>A0A1M6JFV3_9CLOT</name>
<dbReference type="Proteomes" id="UP000183952">
    <property type="component" value="Unassembled WGS sequence"/>
</dbReference>
<dbReference type="AlphaFoldDB" id="A0A1M6JFV3"/>
<proteinExistence type="predicted"/>
<dbReference type="STRING" id="1121331.SAMN02745248_00177"/>
<accession>A0A1M6JFV3</accession>
<gene>
    <name evidence="2" type="ORF">SAMN02745248_00177</name>
</gene>
<dbReference type="OrthoDB" id="1640349at2"/>
<organism evidence="2 3">
    <name type="scientific">Hathewaya proteolytica DSM 3090</name>
    <dbReference type="NCBI Taxonomy" id="1121331"/>
    <lineage>
        <taxon>Bacteria</taxon>
        <taxon>Bacillati</taxon>
        <taxon>Bacillota</taxon>
        <taxon>Clostridia</taxon>
        <taxon>Eubacteriales</taxon>
        <taxon>Clostridiaceae</taxon>
        <taxon>Hathewaya</taxon>
    </lineage>
</organism>
<evidence type="ECO:0000256" key="1">
    <source>
        <dbReference type="SAM" id="Phobius"/>
    </source>
</evidence>